<keyword evidence="2" id="KW-1185">Reference proteome</keyword>
<organism evidence="1 2">
    <name type="scientific">Pseudofrankia asymbiotica</name>
    <dbReference type="NCBI Taxonomy" id="1834516"/>
    <lineage>
        <taxon>Bacteria</taxon>
        <taxon>Bacillati</taxon>
        <taxon>Actinomycetota</taxon>
        <taxon>Actinomycetes</taxon>
        <taxon>Frankiales</taxon>
        <taxon>Frankiaceae</taxon>
        <taxon>Pseudofrankia</taxon>
    </lineage>
</organism>
<name>A0A1V2IE48_9ACTN</name>
<protein>
    <submittedName>
        <fullName evidence="1">Uncharacterized protein</fullName>
    </submittedName>
</protein>
<gene>
    <name evidence="1" type="ORF">BL253_09340</name>
</gene>
<evidence type="ECO:0000313" key="2">
    <source>
        <dbReference type="Proteomes" id="UP000188929"/>
    </source>
</evidence>
<comment type="caution">
    <text evidence="1">The sequence shown here is derived from an EMBL/GenBank/DDBJ whole genome shotgun (WGS) entry which is preliminary data.</text>
</comment>
<dbReference type="RefSeq" id="WP_076815556.1">
    <property type="nucleotide sequence ID" value="NZ_MOMC01000016.1"/>
</dbReference>
<evidence type="ECO:0000313" key="1">
    <source>
        <dbReference type="EMBL" id="ONH31434.1"/>
    </source>
</evidence>
<proteinExistence type="predicted"/>
<dbReference type="EMBL" id="MOMC01000016">
    <property type="protein sequence ID" value="ONH31434.1"/>
    <property type="molecule type" value="Genomic_DNA"/>
</dbReference>
<dbReference type="OrthoDB" id="4350440at2"/>
<sequence>MTTIDNPWAWQDGLNPYRSTPFQILDLDPTLAGRGAIRAHIERRRQRVKRAADRYPLFGRTLTVADINRAQEELADAEGRLLAELLTHRPERTGDELTAELLDAFPRLPPPPAPTPRLDVDEQTARYLLPDLSSAAPPRWEGLLP</sequence>
<accession>A0A1V2IE48</accession>
<reference evidence="2" key="1">
    <citation type="submission" date="2016-10" db="EMBL/GenBank/DDBJ databases">
        <title>Frankia sp. NRRL B-16386 Genome sequencing.</title>
        <authorList>
            <person name="Ghodhbane-Gtari F."/>
            <person name="Swanson E."/>
            <person name="Gueddou A."/>
            <person name="Hezbri K."/>
            <person name="Ktari K."/>
            <person name="Nouioui I."/>
            <person name="Morris K."/>
            <person name="Simpson S."/>
            <person name="Abebe-Akele F."/>
            <person name="Thomas K."/>
            <person name="Gtari M."/>
            <person name="Tisa L.S."/>
        </authorList>
    </citation>
    <scope>NUCLEOTIDE SEQUENCE [LARGE SCALE GENOMIC DNA]</scope>
    <source>
        <strain evidence="2">NRRL B-16386</strain>
    </source>
</reference>
<dbReference type="STRING" id="1834516.BL253_09340"/>
<dbReference type="AlphaFoldDB" id="A0A1V2IE48"/>
<dbReference type="Proteomes" id="UP000188929">
    <property type="component" value="Unassembled WGS sequence"/>
</dbReference>